<dbReference type="GO" id="GO:0016616">
    <property type="term" value="F:oxidoreductase activity, acting on the CH-OH group of donors, NAD or NADP as acceptor"/>
    <property type="evidence" value="ECO:0007669"/>
    <property type="project" value="UniProtKB-ARBA"/>
</dbReference>
<dbReference type="OrthoDB" id="9804790at2"/>
<dbReference type="PROSITE" id="PS00798">
    <property type="entry name" value="ALDOKETO_REDUCTASE_1"/>
    <property type="match status" value="1"/>
</dbReference>
<keyword evidence="9" id="KW-1185">Reference proteome</keyword>
<name>A0A0R2CN56_9LACO</name>
<evidence type="ECO:0000256" key="3">
    <source>
        <dbReference type="ARBA" id="ARBA00023002"/>
    </source>
</evidence>
<dbReference type="PANTHER" id="PTHR43827">
    <property type="entry name" value="2,5-DIKETO-D-GLUCONIC ACID REDUCTASE"/>
    <property type="match status" value="1"/>
</dbReference>
<feature type="domain" description="NADP-dependent oxidoreductase" evidence="7">
    <location>
        <begin position="19"/>
        <end position="269"/>
    </location>
</feature>
<evidence type="ECO:0000259" key="7">
    <source>
        <dbReference type="Pfam" id="PF00248"/>
    </source>
</evidence>
<evidence type="ECO:0000313" key="9">
    <source>
        <dbReference type="Proteomes" id="UP000051131"/>
    </source>
</evidence>
<dbReference type="PANTHER" id="PTHR43827:SF3">
    <property type="entry name" value="NADP-DEPENDENT OXIDOREDUCTASE DOMAIN-CONTAINING PROTEIN"/>
    <property type="match status" value="1"/>
</dbReference>
<sequence>MKSLIDTYTLNNGVKIPIIGFGTWQTPAGAIAKVAVKSALSSGYRHIDTAEMYGNEKSVGLAIKESGISRSSLFITSKLDNYAHSYEKATEAINKSLEDLQVSYLDLFLIHWPNPKAFRDEEWEKHLQDTWRALEDAYKVGKLKAIGVSNFKQHHFDILKQTQTINPMVNQIRVCPGDYNNKLIDYCKNEGILVEAYSPLGTGKIFKDKTIKLIAEKNDKTIAQICLRWSLQHGLLPLPKSIHEDRIEENSHLFDFELSTDDMTTIDKLEGIVGYVADPDLAEF</sequence>
<dbReference type="InterPro" id="IPR018170">
    <property type="entry name" value="Aldo/ket_reductase_CS"/>
</dbReference>
<proteinExistence type="inferred from homology"/>
<accession>A0A0R2CN56</accession>
<dbReference type="Proteomes" id="UP000051131">
    <property type="component" value="Unassembled WGS sequence"/>
</dbReference>
<dbReference type="PATRIC" id="fig|1423729.3.peg.1677"/>
<reference evidence="8 9" key="1">
    <citation type="journal article" date="2015" name="Genome Announc.">
        <title>Expanding the biotechnology potential of lactobacilli through comparative genomics of 213 strains and associated genera.</title>
        <authorList>
            <person name="Sun Z."/>
            <person name="Harris H.M."/>
            <person name="McCann A."/>
            <person name="Guo C."/>
            <person name="Argimon S."/>
            <person name="Zhang W."/>
            <person name="Yang X."/>
            <person name="Jeffery I.B."/>
            <person name="Cooney J.C."/>
            <person name="Kagawa T.F."/>
            <person name="Liu W."/>
            <person name="Song Y."/>
            <person name="Salvetti E."/>
            <person name="Wrobel A."/>
            <person name="Rasinkangas P."/>
            <person name="Parkhill J."/>
            <person name="Rea M.C."/>
            <person name="O'Sullivan O."/>
            <person name="Ritari J."/>
            <person name="Douillard F.P."/>
            <person name="Paul Ross R."/>
            <person name="Yang R."/>
            <person name="Briner A.E."/>
            <person name="Felis G.E."/>
            <person name="de Vos W.M."/>
            <person name="Barrangou R."/>
            <person name="Klaenhammer T.R."/>
            <person name="Caufield P.W."/>
            <person name="Cui Y."/>
            <person name="Zhang H."/>
            <person name="O'Toole P.W."/>
        </authorList>
    </citation>
    <scope>NUCLEOTIDE SEQUENCE [LARGE SCALE GENOMIC DNA]</scope>
    <source>
        <strain evidence="8 9">DSM 21116</strain>
    </source>
</reference>
<evidence type="ECO:0000256" key="1">
    <source>
        <dbReference type="ARBA" id="ARBA00007905"/>
    </source>
</evidence>
<dbReference type="PRINTS" id="PR00069">
    <property type="entry name" value="ALDKETRDTASE"/>
</dbReference>
<dbReference type="FunFam" id="3.20.20.100:FF:000015">
    <property type="entry name" value="Oxidoreductase, aldo/keto reductase family"/>
    <property type="match status" value="1"/>
</dbReference>
<keyword evidence="3" id="KW-0560">Oxidoreductase</keyword>
<evidence type="ECO:0000256" key="6">
    <source>
        <dbReference type="PIRSR" id="PIRSR000097-3"/>
    </source>
</evidence>
<dbReference type="STRING" id="1423729.FC80_GL001653"/>
<dbReference type="InterPro" id="IPR023210">
    <property type="entry name" value="NADP_OxRdtase_dom"/>
</dbReference>
<evidence type="ECO:0000256" key="2">
    <source>
        <dbReference type="ARBA" id="ARBA00022857"/>
    </source>
</evidence>
<protein>
    <submittedName>
        <fullName evidence="8">Aldo keto reductase family oxidoreductase</fullName>
    </submittedName>
</protein>
<dbReference type="AlphaFoldDB" id="A0A0R2CN56"/>
<keyword evidence="2" id="KW-0521">NADP</keyword>
<feature type="binding site" evidence="5">
    <location>
        <position position="111"/>
    </location>
    <ligand>
        <name>substrate</name>
    </ligand>
</feature>
<dbReference type="RefSeq" id="WP_057828309.1">
    <property type="nucleotide sequence ID" value="NZ_AYZE01000005.1"/>
</dbReference>
<evidence type="ECO:0000313" key="8">
    <source>
        <dbReference type="EMBL" id="KRM92714.1"/>
    </source>
</evidence>
<dbReference type="InterPro" id="IPR036812">
    <property type="entry name" value="NAD(P)_OxRdtase_dom_sf"/>
</dbReference>
<dbReference type="CDD" id="cd19071">
    <property type="entry name" value="AKR_AKR1-5-like"/>
    <property type="match status" value="1"/>
</dbReference>
<dbReference type="SUPFAM" id="SSF51430">
    <property type="entry name" value="NAD(P)-linked oxidoreductase"/>
    <property type="match status" value="1"/>
</dbReference>
<dbReference type="InterPro" id="IPR020471">
    <property type="entry name" value="AKR"/>
</dbReference>
<dbReference type="Gene3D" id="3.20.20.100">
    <property type="entry name" value="NADP-dependent oxidoreductase domain"/>
    <property type="match status" value="1"/>
</dbReference>
<evidence type="ECO:0000256" key="5">
    <source>
        <dbReference type="PIRSR" id="PIRSR000097-2"/>
    </source>
</evidence>
<dbReference type="PIRSF" id="PIRSF000097">
    <property type="entry name" value="AKR"/>
    <property type="match status" value="1"/>
</dbReference>
<gene>
    <name evidence="8" type="ORF">FC80_GL001653</name>
</gene>
<feature type="active site" description="Proton donor" evidence="4">
    <location>
        <position position="53"/>
    </location>
</feature>
<comment type="caution">
    <text evidence="8">The sequence shown here is derived from an EMBL/GenBank/DDBJ whole genome shotgun (WGS) entry which is preliminary data.</text>
</comment>
<organism evidence="8 9">
    <name type="scientific">Liquorilactobacillus cacaonum DSM 21116</name>
    <dbReference type="NCBI Taxonomy" id="1423729"/>
    <lineage>
        <taxon>Bacteria</taxon>
        <taxon>Bacillati</taxon>
        <taxon>Bacillota</taxon>
        <taxon>Bacilli</taxon>
        <taxon>Lactobacillales</taxon>
        <taxon>Lactobacillaceae</taxon>
        <taxon>Liquorilactobacillus</taxon>
    </lineage>
</organism>
<feature type="site" description="Lowers pKa of active site Tyr" evidence="6">
    <location>
        <position position="78"/>
    </location>
</feature>
<dbReference type="PROSITE" id="PS00063">
    <property type="entry name" value="ALDOKETO_REDUCTASE_3"/>
    <property type="match status" value="1"/>
</dbReference>
<dbReference type="Pfam" id="PF00248">
    <property type="entry name" value="Aldo_ket_red"/>
    <property type="match status" value="1"/>
</dbReference>
<comment type="similarity">
    <text evidence="1">Belongs to the aldo/keto reductase family.</text>
</comment>
<evidence type="ECO:0000256" key="4">
    <source>
        <dbReference type="PIRSR" id="PIRSR000097-1"/>
    </source>
</evidence>
<dbReference type="EMBL" id="AYZE01000005">
    <property type="protein sequence ID" value="KRM92714.1"/>
    <property type="molecule type" value="Genomic_DNA"/>
</dbReference>